<reference evidence="1 2" key="1">
    <citation type="journal article" date="2014" name="Agronomy (Basel)">
        <title>A Draft Genome Sequence for Ensete ventricosum, the Drought-Tolerant Tree Against Hunger.</title>
        <authorList>
            <person name="Harrison J."/>
            <person name="Moore K.A."/>
            <person name="Paszkiewicz K."/>
            <person name="Jones T."/>
            <person name="Grant M."/>
            <person name="Ambacheew D."/>
            <person name="Muzemil S."/>
            <person name="Studholme D.J."/>
        </authorList>
    </citation>
    <scope>NUCLEOTIDE SEQUENCE [LARGE SCALE GENOMIC DNA]</scope>
</reference>
<dbReference type="Proteomes" id="UP000287651">
    <property type="component" value="Unassembled WGS sequence"/>
</dbReference>
<name>A0A427A4L4_ENSVE</name>
<proteinExistence type="predicted"/>
<dbReference type="EMBL" id="AMZH03003780">
    <property type="protein sequence ID" value="RRT71187.1"/>
    <property type="molecule type" value="Genomic_DNA"/>
</dbReference>
<dbReference type="AlphaFoldDB" id="A0A427A4L4"/>
<gene>
    <name evidence="1" type="ORF">B296_00033869</name>
</gene>
<evidence type="ECO:0000313" key="2">
    <source>
        <dbReference type="Proteomes" id="UP000287651"/>
    </source>
</evidence>
<accession>A0A427A4L4</accession>
<sequence>MGSRTSMVSLKNTKVINFVQSHARSRVSINFSCTVSEIQNTSHSHRISPWGSRMSTVSQKNVTFINFLKVT</sequence>
<organism evidence="1 2">
    <name type="scientific">Ensete ventricosum</name>
    <name type="common">Abyssinian banana</name>
    <name type="synonym">Musa ensete</name>
    <dbReference type="NCBI Taxonomy" id="4639"/>
    <lineage>
        <taxon>Eukaryota</taxon>
        <taxon>Viridiplantae</taxon>
        <taxon>Streptophyta</taxon>
        <taxon>Embryophyta</taxon>
        <taxon>Tracheophyta</taxon>
        <taxon>Spermatophyta</taxon>
        <taxon>Magnoliopsida</taxon>
        <taxon>Liliopsida</taxon>
        <taxon>Zingiberales</taxon>
        <taxon>Musaceae</taxon>
        <taxon>Ensete</taxon>
    </lineage>
</organism>
<protein>
    <submittedName>
        <fullName evidence="1">Uncharacterized protein</fullName>
    </submittedName>
</protein>
<evidence type="ECO:0000313" key="1">
    <source>
        <dbReference type="EMBL" id="RRT71187.1"/>
    </source>
</evidence>
<comment type="caution">
    <text evidence="1">The sequence shown here is derived from an EMBL/GenBank/DDBJ whole genome shotgun (WGS) entry which is preliminary data.</text>
</comment>